<protein>
    <recommendedName>
        <fullName evidence="4">FAD/NAD(P)-binding domain-containing protein</fullName>
    </recommendedName>
</protein>
<dbReference type="RefSeq" id="WP_015220228.1">
    <property type="nucleotide sequence ID" value="NZ_WMIA01000022.1"/>
</dbReference>
<dbReference type="PANTHER" id="PTHR22912:SF151">
    <property type="entry name" value="DIHYDROLIPOYL DEHYDROGENASE, MITOCHONDRIAL"/>
    <property type="match status" value="1"/>
</dbReference>
<sequence>MKINYDLIIIGLNESAISAAEYALRFGARVAFIHNSNFGFLSKNIILDLNIDSLILIHNILAQEARKIDYKIENLKLIGLDTYTQESVFSFSQTNRKIQVSMGKYTLISPVAIMTDILNKNLIVDNNLNVNKVNIYKNFSDLKNILNSAIASIIIKGSNLEAIYLAQQLTSPNKSIILPIKNKQLLPTEDKDISWKLQLILEAKGIKICDANADKLETNQNISNENNFIINTEKNISYDDYQDLGNDLGLKWQGYNILANEKLQTHNSKIYACGEILGGYNLANLNEYEAKIAVDNSLFFPLKKVDYGNISYSLNTNPRIHRIGYTEKQALQLYHNNFYIIKLDVNLNYHHYSNFIKLIISNDNLILGFHGLGENLEELFIVIKNIKQNRYGINYLFRENFNNIYTYKIVNQIKEKFLEKEKKQNNIIMGIRETFLLCKRS</sequence>
<dbReference type="PANTHER" id="PTHR22912">
    <property type="entry name" value="DISULFIDE OXIDOREDUCTASE"/>
    <property type="match status" value="1"/>
</dbReference>
<dbReference type="Pfam" id="PF07992">
    <property type="entry name" value="Pyr_redox_2"/>
    <property type="match status" value="1"/>
</dbReference>
<dbReference type="GO" id="GO:0004148">
    <property type="term" value="F:dihydrolipoyl dehydrogenase (NADH) activity"/>
    <property type="evidence" value="ECO:0007669"/>
    <property type="project" value="TreeGrafter"/>
</dbReference>
<name>A0A844GVJ7_9CHRO</name>
<dbReference type="Proteomes" id="UP000437131">
    <property type="component" value="Unassembled WGS sequence"/>
</dbReference>
<dbReference type="InterPro" id="IPR036188">
    <property type="entry name" value="FAD/NAD-bd_sf"/>
</dbReference>
<evidence type="ECO:0000313" key="5">
    <source>
        <dbReference type="EMBL" id="MTF40150.1"/>
    </source>
</evidence>
<feature type="domain" description="FAD/NAD(P)-binding" evidence="4">
    <location>
        <begin position="5"/>
        <end position="284"/>
    </location>
</feature>
<evidence type="ECO:0000256" key="1">
    <source>
        <dbReference type="ARBA" id="ARBA00007532"/>
    </source>
</evidence>
<dbReference type="EMBL" id="WMIA01000022">
    <property type="protein sequence ID" value="MTF40150.1"/>
    <property type="molecule type" value="Genomic_DNA"/>
</dbReference>
<evidence type="ECO:0000256" key="3">
    <source>
        <dbReference type="ARBA" id="ARBA00022827"/>
    </source>
</evidence>
<dbReference type="SUPFAM" id="SSF55424">
    <property type="entry name" value="FAD/NAD-linked reductases, dimerisation (C-terminal) domain"/>
    <property type="match status" value="1"/>
</dbReference>
<dbReference type="AlphaFoldDB" id="A0A844GVJ7"/>
<keyword evidence="3" id="KW-0274">FAD</keyword>
<dbReference type="GO" id="GO:0006103">
    <property type="term" value="P:2-oxoglutarate metabolic process"/>
    <property type="evidence" value="ECO:0007669"/>
    <property type="project" value="TreeGrafter"/>
</dbReference>
<gene>
    <name evidence="5" type="ORF">GGC33_14605</name>
</gene>
<dbReference type="PRINTS" id="PR00411">
    <property type="entry name" value="PNDRDTASEI"/>
</dbReference>
<proteinExistence type="inferred from homology"/>
<evidence type="ECO:0000259" key="4">
    <source>
        <dbReference type="Pfam" id="PF07992"/>
    </source>
</evidence>
<accession>A0A844GVJ7</accession>
<evidence type="ECO:0000256" key="2">
    <source>
        <dbReference type="ARBA" id="ARBA00022630"/>
    </source>
</evidence>
<keyword evidence="2" id="KW-0285">Flavoprotein</keyword>
<dbReference type="InterPro" id="IPR050151">
    <property type="entry name" value="Class-I_Pyr_Nuc-Dis_Oxidored"/>
</dbReference>
<dbReference type="InterPro" id="IPR023753">
    <property type="entry name" value="FAD/NAD-binding_dom"/>
</dbReference>
<evidence type="ECO:0000313" key="6">
    <source>
        <dbReference type="Proteomes" id="UP000437131"/>
    </source>
</evidence>
<dbReference type="GO" id="GO:0050660">
    <property type="term" value="F:flavin adenine dinucleotide binding"/>
    <property type="evidence" value="ECO:0007669"/>
    <property type="project" value="TreeGrafter"/>
</dbReference>
<comment type="caution">
    <text evidence="5">The sequence shown here is derived from an EMBL/GenBank/DDBJ whole genome shotgun (WGS) entry which is preliminary data.</text>
</comment>
<dbReference type="InterPro" id="IPR016156">
    <property type="entry name" value="FAD/NAD-linked_Rdtase_dimer_sf"/>
</dbReference>
<comment type="similarity">
    <text evidence="1">Belongs to the class-I pyridine nucleotide-disulfide oxidoreductase family.</text>
</comment>
<organism evidence="5 6">
    <name type="scientific">Cyanobacterium aponinum 0216</name>
    <dbReference type="NCBI Taxonomy" id="2676140"/>
    <lineage>
        <taxon>Bacteria</taxon>
        <taxon>Bacillati</taxon>
        <taxon>Cyanobacteriota</taxon>
        <taxon>Cyanophyceae</taxon>
        <taxon>Oscillatoriophycideae</taxon>
        <taxon>Chroococcales</taxon>
        <taxon>Geminocystaceae</taxon>
        <taxon>Cyanobacterium</taxon>
    </lineage>
</organism>
<dbReference type="Gene3D" id="3.50.50.60">
    <property type="entry name" value="FAD/NAD(P)-binding domain"/>
    <property type="match status" value="1"/>
</dbReference>
<dbReference type="SUPFAM" id="SSF51905">
    <property type="entry name" value="FAD/NAD(P)-binding domain"/>
    <property type="match status" value="1"/>
</dbReference>
<reference evidence="5 6" key="1">
    <citation type="submission" date="2019-11" db="EMBL/GenBank/DDBJ databases">
        <title>Isolation of a new High Light Tolerant Cyanobacteria.</title>
        <authorList>
            <person name="Dobson Z."/>
            <person name="Vaughn N."/>
            <person name="Vaughn M."/>
            <person name="Fromme P."/>
            <person name="Mazor Y."/>
        </authorList>
    </citation>
    <scope>NUCLEOTIDE SEQUENCE [LARGE SCALE GENOMIC DNA]</scope>
    <source>
        <strain evidence="5 6">0216</strain>
    </source>
</reference>